<sequence>MAWWPRKDADQEEDNIKYMLFSATFTKAAHGLATTQLADHHVRLRVGCARSTHSNIKQDTIWAEPYLKKQACLDLLNTVPPGRTIISINNNKQDAIWAEPYLKKQACLDLLNTVPPGRTIIFVNNKHAADELDDFLFNKRVPGTYSVFTINRRRNSSYRFSRNGLVRSRVVLVELKQKFRRSNNGEVRGPVRFGRKD</sequence>
<dbReference type="EMBL" id="BX842592">
    <property type="protein sequence ID" value="CAE55939.1"/>
    <property type="molecule type" value="Genomic_DNA"/>
</dbReference>
<protein>
    <submittedName>
        <fullName evidence="1">Uncharacterized protein B22L22.090</fullName>
    </submittedName>
</protein>
<reference evidence="1" key="2">
    <citation type="submission" date="2003-11" db="EMBL/GenBank/DDBJ databases">
        <authorList>
            <person name="German Neurospora genome project"/>
        </authorList>
    </citation>
    <scope>NUCLEOTIDE SEQUENCE</scope>
</reference>
<dbReference type="AlphaFoldDB" id="F5HEK9"/>
<reference evidence="1" key="1">
    <citation type="submission" date="2003-11" db="EMBL/GenBank/DDBJ databases">
        <authorList>
            <person name="Schulte U."/>
            <person name="Aign V."/>
            <person name="Hoheisel J."/>
            <person name="Brandt P."/>
            <person name="Fartmann B."/>
            <person name="Holland R."/>
            <person name="Nyakatura G."/>
            <person name="Mewes H.W."/>
            <person name="Mannhaupt G."/>
        </authorList>
    </citation>
    <scope>NUCLEOTIDE SEQUENCE</scope>
</reference>
<accession>F5HEK9</accession>
<gene>
    <name evidence="1" type="primary">B22L22.090</name>
</gene>
<organism evidence="1">
    <name type="scientific">Neurospora crassa</name>
    <dbReference type="NCBI Taxonomy" id="5141"/>
    <lineage>
        <taxon>Eukaryota</taxon>
        <taxon>Fungi</taxon>
        <taxon>Dikarya</taxon>
        <taxon>Ascomycota</taxon>
        <taxon>Pezizomycotina</taxon>
        <taxon>Sordariomycetes</taxon>
        <taxon>Sordariomycetidae</taxon>
        <taxon>Sordariales</taxon>
        <taxon>Sordariaceae</taxon>
        <taxon>Neurospora</taxon>
    </lineage>
</organism>
<evidence type="ECO:0000313" key="1">
    <source>
        <dbReference type="EMBL" id="CAE55939.1"/>
    </source>
</evidence>
<dbReference type="VEuPathDB" id="FungiDB:NCU05480"/>
<dbReference type="InterPro" id="IPR027417">
    <property type="entry name" value="P-loop_NTPase"/>
</dbReference>
<dbReference type="Gene3D" id="3.40.50.300">
    <property type="entry name" value="P-loop containing nucleotide triphosphate hydrolases"/>
    <property type="match status" value="1"/>
</dbReference>
<dbReference type="SUPFAM" id="SSF52540">
    <property type="entry name" value="P-loop containing nucleoside triphosphate hydrolases"/>
    <property type="match status" value="1"/>
</dbReference>
<dbReference type="OMA" id="MAWWPRK"/>
<name>F5HEK9_NEUCS</name>
<proteinExistence type="predicted"/>